<dbReference type="SUPFAM" id="SSF47413">
    <property type="entry name" value="lambda repressor-like DNA-binding domains"/>
    <property type="match status" value="1"/>
</dbReference>
<evidence type="ECO:0000259" key="4">
    <source>
        <dbReference type="PROSITE" id="PS50932"/>
    </source>
</evidence>
<dbReference type="InterPro" id="IPR010982">
    <property type="entry name" value="Lambda_DNA-bd_dom_sf"/>
</dbReference>
<dbReference type="InterPro" id="IPR028082">
    <property type="entry name" value="Peripla_BP_I"/>
</dbReference>
<dbReference type="Gene3D" id="1.10.260.40">
    <property type="entry name" value="lambda repressor-like DNA-binding domains"/>
    <property type="match status" value="1"/>
</dbReference>
<evidence type="ECO:0000313" key="6">
    <source>
        <dbReference type="Proteomes" id="UP001597545"/>
    </source>
</evidence>
<keyword evidence="2 5" id="KW-0238">DNA-binding</keyword>
<accession>A0ABW5KM83</accession>
<dbReference type="EMBL" id="JBHULR010000008">
    <property type="protein sequence ID" value="MFD2549020.1"/>
    <property type="molecule type" value="Genomic_DNA"/>
</dbReference>
<dbReference type="PANTHER" id="PTHR30146:SF109">
    <property type="entry name" value="HTH-TYPE TRANSCRIPTIONAL REGULATOR GALS"/>
    <property type="match status" value="1"/>
</dbReference>
<dbReference type="CDD" id="cd06267">
    <property type="entry name" value="PBP1_LacI_sugar_binding-like"/>
    <property type="match status" value="1"/>
</dbReference>
<name>A0ABW5KM83_9SPHI</name>
<keyword evidence="6" id="KW-1185">Reference proteome</keyword>
<feature type="domain" description="HTH lacI-type" evidence="4">
    <location>
        <begin position="4"/>
        <end position="58"/>
    </location>
</feature>
<dbReference type="Gene3D" id="3.40.50.2300">
    <property type="match status" value="2"/>
</dbReference>
<dbReference type="InterPro" id="IPR000843">
    <property type="entry name" value="HTH_LacI"/>
</dbReference>
<dbReference type="Proteomes" id="UP001597545">
    <property type="component" value="Unassembled WGS sequence"/>
</dbReference>
<evidence type="ECO:0000313" key="5">
    <source>
        <dbReference type="EMBL" id="MFD2549020.1"/>
    </source>
</evidence>
<protein>
    <submittedName>
        <fullName evidence="5">LacI family DNA-binding transcriptional regulator</fullName>
    </submittedName>
</protein>
<keyword evidence="1" id="KW-0805">Transcription regulation</keyword>
<comment type="caution">
    <text evidence="5">The sequence shown here is derived from an EMBL/GenBank/DDBJ whole genome shotgun (WGS) entry which is preliminary data.</text>
</comment>
<dbReference type="RefSeq" id="WP_380905339.1">
    <property type="nucleotide sequence ID" value="NZ_JBHUEG010000008.1"/>
</dbReference>
<dbReference type="PANTHER" id="PTHR30146">
    <property type="entry name" value="LACI-RELATED TRANSCRIPTIONAL REPRESSOR"/>
    <property type="match status" value="1"/>
</dbReference>
<evidence type="ECO:0000256" key="3">
    <source>
        <dbReference type="ARBA" id="ARBA00023163"/>
    </source>
</evidence>
<dbReference type="SUPFAM" id="SSF53822">
    <property type="entry name" value="Periplasmic binding protein-like I"/>
    <property type="match status" value="1"/>
</dbReference>
<evidence type="ECO:0000256" key="1">
    <source>
        <dbReference type="ARBA" id="ARBA00023015"/>
    </source>
</evidence>
<dbReference type="PROSITE" id="PS50932">
    <property type="entry name" value="HTH_LACI_2"/>
    <property type="match status" value="1"/>
</dbReference>
<sequence length="346" mass="38870">MSVVNIKTIAKALNISPATVSRALNDSHEIKKETKDRVLAYAKEHNYRPNTFAKNLKTGKTNLIGVVIPFLSSPFFLDFIDELYKQILPLGYTLLPFQSQNSAKQEQDALEFLIQQNVAGIIISPAHEKSNTDLMTHIHQNICPIILFDRLHHGLKTYKIGIHNSMETYNATEELIKKGRRRISLLCGKDIGNTKDRIRGYKNALHNYGIPYLPEYVIYANYQDPSQDIDSELTQTLRNLWDNGNLPNAIVGGTDTLSIKILGVLAGMELNVPRDIAVIGFTNTNVADYLSPSLSTIRQPTGKMAGLALQLLIEMMENTKDRTEMEYQSFLLESTTTLRKSTDITA</sequence>
<dbReference type="SMART" id="SM00354">
    <property type="entry name" value="HTH_LACI"/>
    <property type="match status" value="1"/>
</dbReference>
<dbReference type="GO" id="GO:0003677">
    <property type="term" value="F:DNA binding"/>
    <property type="evidence" value="ECO:0007669"/>
    <property type="project" value="UniProtKB-KW"/>
</dbReference>
<proteinExistence type="predicted"/>
<dbReference type="Pfam" id="PF00356">
    <property type="entry name" value="LacI"/>
    <property type="match status" value="1"/>
</dbReference>
<organism evidence="5 6">
    <name type="scientific">Sphingobacterium suaedae</name>
    <dbReference type="NCBI Taxonomy" id="1686402"/>
    <lineage>
        <taxon>Bacteria</taxon>
        <taxon>Pseudomonadati</taxon>
        <taxon>Bacteroidota</taxon>
        <taxon>Sphingobacteriia</taxon>
        <taxon>Sphingobacteriales</taxon>
        <taxon>Sphingobacteriaceae</taxon>
        <taxon>Sphingobacterium</taxon>
    </lineage>
</organism>
<gene>
    <name evidence="5" type="ORF">ACFSR5_15330</name>
</gene>
<evidence type="ECO:0000256" key="2">
    <source>
        <dbReference type="ARBA" id="ARBA00023125"/>
    </source>
</evidence>
<reference evidence="6" key="1">
    <citation type="journal article" date="2019" name="Int. J. Syst. Evol. Microbiol.">
        <title>The Global Catalogue of Microorganisms (GCM) 10K type strain sequencing project: providing services to taxonomists for standard genome sequencing and annotation.</title>
        <authorList>
            <consortium name="The Broad Institute Genomics Platform"/>
            <consortium name="The Broad Institute Genome Sequencing Center for Infectious Disease"/>
            <person name="Wu L."/>
            <person name="Ma J."/>
        </authorList>
    </citation>
    <scope>NUCLEOTIDE SEQUENCE [LARGE SCALE GENOMIC DNA]</scope>
    <source>
        <strain evidence="6">KCTC 42662</strain>
    </source>
</reference>
<dbReference type="InterPro" id="IPR046335">
    <property type="entry name" value="LacI/GalR-like_sensor"/>
</dbReference>
<keyword evidence="3" id="KW-0804">Transcription</keyword>
<dbReference type="Pfam" id="PF13377">
    <property type="entry name" value="Peripla_BP_3"/>
    <property type="match status" value="1"/>
</dbReference>
<dbReference type="CDD" id="cd01392">
    <property type="entry name" value="HTH_LacI"/>
    <property type="match status" value="1"/>
</dbReference>